<keyword evidence="1" id="KW-0732">Signal</keyword>
<dbReference type="EMBL" id="VBRY01000005">
    <property type="protein sequence ID" value="TLS67478.1"/>
    <property type="molecule type" value="Genomic_DNA"/>
</dbReference>
<organism evidence="2 3">
    <name type="scientific">Mariprofundus erugo</name>
    <dbReference type="NCBI Taxonomy" id="2528639"/>
    <lineage>
        <taxon>Bacteria</taxon>
        <taxon>Pseudomonadati</taxon>
        <taxon>Pseudomonadota</taxon>
        <taxon>Candidatius Mariprofundia</taxon>
        <taxon>Mariprofundales</taxon>
        <taxon>Mariprofundaceae</taxon>
        <taxon>Mariprofundus</taxon>
    </lineage>
</organism>
<dbReference type="Pfam" id="PF11216">
    <property type="entry name" value="DUF3012"/>
    <property type="match status" value="1"/>
</dbReference>
<feature type="chain" id="PRO_5024414770" evidence="1">
    <location>
        <begin position="22"/>
        <end position="60"/>
    </location>
</feature>
<dbReference type="Proteomes" id="UP000306585">
    <property type="component" value="Unassembled WGS sequence"/>
</dbReference>
<dbReference type="OrthoDB" id="5609437at2"/>
<dbReference type="InterPro" id="IPR021379">
    <property type="entry name" value="DUF3012"/>
</dbReference>
<evidence type="ECO:0000313" key="2">
    <source>
        <dbReference type="EMBL" id="TLS67478.1"/>
    </source>
</evidence>
<evidence type="ECO:0000256" key="1">
    <source>
        <dbReference type="SAM" id="SignalP"/>
    </source>
</evidence>
<accession>A0A5R9GPB7</accession>
<proteinExistence type="predicted"/>
<dbReference type="AlphaFoldDB" id="A0A5R9GPB7"/>
<gene>
    <name evidence="2" type="ORF">FEF65_06045</name>
</gene>
<dbReference type="PROSITE" id="PS51257">
    <property type="entry name" value="PROKAR_LIPOPROTEIN"/>
    <property type="match status" value="1"/>
</dbReference>
<evidence type="ECO:0000313" key="3">
    <source>
        <dbReference type="Proteomes" id="UP000306585"/>
    </source>
</evidence>
<dbReference type="RefSeq" id="WP_138238914.1">
    <property type="nucleotide sequence ID" value="NZ_VBRY01000005.1"/>
</dbReference>
<reference evidence="2 3" key="1">
    <citation type="journal article" date="2019" name="Appl. Environ. Microbiol.">
        <title>Environmental Evidence and Genomic Insight of Iron-oxidizing Bacteria Preference Towards More Corrosion Resistant Stainless Steel at Higher Salinities.</title>
        <authorList>
            <person name="Garrison C.E."/>
            <person name="Price K.A."/>
            <person name="Field E.K."/>
        </authorList>
    </citation>
    <scope>NUCLEOTIDE SEQUENCE [LARGE SCALE GENOMIC DNA]</scope>
    <source>
        <strain evidence="2 3">P3</strain>
    </source>
</reference>
<comment type="caution">
    <text evidence="2">The sequence shown here is derived from an EMBL/GenBank/DDBJ whole genome shotgun (WGS) entry which is preliminary data.</text>
</comment>
<keyword evidence="3" id="KW-1185">Reference proteome</keyword>
<protein>
    <submittedName>
        <fullName evidence="2">DUF3012 domain-containing protein</fullName>
    </submittedName>
</protein>
<feature type="signal peptide" evidence="1">
    <location>
        <begin position="1"/>
        <end position="21"/>
    </location>
</feature>
<name>A0A5R9GPB7_9PROT</name>
<sequence>MKLITTATASLLMLLALSACSPEPGSEAWCNKIKDTPKSDWSANDAGTYAKYCILGQYKK</sequence>